<dbReference type="PANTHER" id="PTHR47515">
    <property type="entry name" value="LOW CALCIUM RESPONSE LOCUS PROTEIN T"/>
    <property type="match status" value="1"/>
</dbReference>
<evidence type="ECO:0000259" key="2">
    <source>
        <dbReference type="Pfam" id="PF13683"/>
    </source>
</evidence>
<dbReference type="SUPFAM" id="SSF53098">
    <property type="entry name" value="Ribonuclease H-like"/>
    <property type="match status" value="1"/>
</dbReference>
<comment type="caution">
    <text evidence="3">The sequence shown here is derived from an EMBL/GenBank/DDBJ whole genome shotgun (WGS) entry which is preliminary data.</text>
</comment>
<evidence type="ECO:0000256" key="1">
    <source>
        <dbReference type="SAM" id="MobiDB-lite"/>
    </source>
</evidence>
<feature type="domain" description="Integrase catalytic" evidence="2">
    <location>
        <begin position="9"/>
        <end position="74"/>
    </location>
</feature>
<dbReference type="PANTHER" id="PTHR47515:SF1">
    <property type="entry name" value="BLR2054 PROTEIN"/>
    <property type="match status" value="1"/>
</dbReference>
<evidence type="ECO:0000313" key="3">
    <source>
        <dbReference type="EMBL" id="RID90495.1"/>
    </source>
</evidence>
<dbReference type="InterPro" id="IPR012337">
    <property type="entry name" value="RNaseH-like_sf"/>
</dbReference>
<dbReference type="RefSeq" id="WP_119135993.1">
    <property type="nucleotide sequence ID" value="NZ_QXXQ01000012.1"/>
</dbReference>
<accession>A0A398BJ18</accession>
<dbReference type="GO" id="GO:0015074">
    <property type="term" value="P:DNA integration"/>
    <property type="evidence" value="ECO:0007669"/>
    <property type="project" value="InterPro"/>
</dbReference>
<proteinExistence type="predicted"/>
<keyword evidence="4" id="KW-1185">Reference proteome</keyword>
<sequence length="96" mass="11063">MDFRAYRRGVVLDYSHPGKPTCNAFIEACNGRFRTEWLNRHGFMALADGTERREAWRRCHIEERPRGATENKVPIMLTQSGAPPARHPERSRNPAS</sequence>
<feature type="compositionally biased region" description="Basic and acidic residues" evidence="1">
    <location>
        <begin position="86"/>
        <end position="96"/>
    </location>
</feature>
<dbReference type="Pfam" id="PF13683">
    <property type="entry name" value="rve_3"/>
    <property type="match status" value="1"/>
</dbReference>
<feature type="region of interest" description="Disordered" evidence="1">
    <location>
        <begin position="67"/>
        <end position="96"/>
    </location>
</feature>
<evidence type="ECO:0000313" key="4">
    <source>
        <dbReference type="Proteomes" id="UP000266649"/>
    </source>
</evidence>
<dbReference type="EMBL" id="QXXQ01000012">
    <property type="protein sequence ID" value="RID90495.1"/>
    <property type="molecule type" value="Genomic_DNA"/>
</dbReference>
<protein>
    <recommendedName>
        <fullName evidence="2">Integrase catalytic domain-containing protein</fullName>
    </recommendedName>
</protein>
<reference evidence="3 4" key="1">
    <citation type="submission" date="2018-09" db="EMBL/GenBank/DDBJ databases">
        <title>Gemmobacter lutimaris sp. nov., a marine bacterium isolated from tidal flat.</title>
        <authorList>
            <person name="Lee D.W."/>
            <person name="Yoo Y."/>
            <person name="Kim J.-J."/>
            <person name="Kim B.S."/>
        </authorList>
    </citation>
    <scope>NUCLEOTIDE SEQUENCE [LARGE SCALE GENOMIC DNA]</scope>
    <source>
        <strain evidence="3 4">YJ-T1-11</strain>
    </source>
</reference>
<dbReference type="Proteomes" id="UP000266649">
    <property type="component" value="Unassembled WGS sequence"/>
</dbReference>
<name>A0A398BJ18_9RHOB</name>
<organism evidence="3 4">
    <name type="scientific">Gemmobacter lutimaris</name>
    <dbReference type="NCBI Taxonomy" id="2306023"/>
    <lineage>
        <taxon>Bacteria</taxon>
        <taxon>Pseudomonadati</taxon>
        <taxon>Pseudomonadota</taxon>
        <taxon>Alphaproteobacteria</taxon>
        <taxon>Rhodobacterales</taxon>
        <taxon>Paracoccaceae</taxon>
        <taxon>Gemmobacter</taxon>
    </lineage>
</organism>
<gene>
    <name evidence="3" type="ORF">D2N39_17085</name>
</gene>
<dbReference type="AlphaFoldDB" id="A0A398BJ18"/>
<dbReference type="InterPro" id="IPR001584">
    <property type="entry name" value="Integrase_cat-core"/>
</dbReference>